<gene>
    <name evidence="1" type="ORF">HMPREF9194_00657</name>
</gene>
<evidence type="ECO:0000313" key="2">
    <source>
        <dbReference type="Proteomes" id="UP000014541"/>
    </source>
</evidence>
<dbReference type="InterPro" id="IPR013783">
    <property type="entry name" value="Ig-like_fold"/>
</dbReference>
<sequence length="270" mass="30469">MEKQNLNFCFIIADIRKSYMKRIYLSCIFFILLSSVHALEGDLFANNQIIQDSIIAQIKTVREPVVFGDYVIFTADAHVRHTGIAFDFENYRRVHSFRRLVKPNLEADSAPNLLFYVLKIPQNLTLIKYRLVIDGLWTTDPHNANAEFAENANVNVSKVVINRPAENRTGIAQPAGSANSGGRIAPGTVRFVYEGESGQRIRLGGTFTNWDSFIYELQETSPGLYQLELSLPKGTYYYAFYKGMSAFADDKNPKKVYTADGRIASVISID</sequence>
<dbReference type="eggNOG" id="COG0296">
    <property type="taxonomic scope" value="Bacteria"/>
</dbReference>
<protein>
    <submittedName>
        <fullName evidence="1">Uncharacterized protein</fullName>
    </submittedName>
</protein>
<organism evidence="1 2">
    <name type="scientific">Treponema maltophilum ATCC 51939</name>
    <dbReference type="NCBI Taxonomy" id="1125699"/>
    <lineage>
        <taxon>Bacteria</taxon>
        <taxon>Pseudomonadati</taxon>
        <taxon>Spirochaetota</taxon>
        <taxon>Spirochaetia</taxon>
        <taxon>Spirochaetales</taxon>
        <taxon>Treponemataceae</taxon>
        <taxon>Treponema</taxon>
    </lineage>
</organism>
<accession>S3JYN6</accession>
<dbReference type="AlphaFoldDB" id="S3JYN6"/>
<name>S3JYN6_TREMA</name>
<dbReference type="PATRIC" id="fig|1125699.3.peg.668"/>
<proteinExistence type="predicted"/>
<dbReference type="SUPFAM" id="SSF81296">
    <property type="entry name" value="E set domains"/>
    <property type="match status" value="1"/>
</dbReference>
<reference evidence="1 2" key="1">
    <citation type="submission" date="2013-04" db="EMBL/GenBank/DDBJ databases">
        <title>The Genome Sequence of Treponema maltophilum ATCC 51939.</title>
        <authorList>
            <consortium name="The Broad Institute Genomics Platform"/>
            <person name="Earl A."/>
            <person name="Ward D."/>
            <person name="Feldgarden M."/>
            <person name="Gevers D."/>
            <person name="Leonetti C."/>
            <person name="Blanton J.M."/>
            <person name="Dewhirst F.E."/>
            <person name="Izard J."/>
            <person name="Walker B."/>
            <person name="Young S."/>
            <person name="Zeng Q."/>
            <person name="Gargeya S."/>
            <person name="Fitzgerald M."/>
            <person name="Haas B."/>
            <person name="Abouelleil A."/>
            <person name="Allen A.W."/>
            <person name="Alvarado L."/>
            <person name="Arachchi H.M."/>
            <person name="Berlin A.M."/>
            <person name="Chapman S.B."/>
            <person name="Gainer-Dewar J."/>
            <person name="Goldberg J."/>
            <person name="Griggs A."/>
            <person name="Gujja S."/>
            <person name="Hansen M."/>
            <person name="Howarth C."/>
            <person name="Imamovic A."/>
            <person name="Ireland A."/>
            <person name="Larimer J."/>
            <person name="McCowan C."/>
            <person name="Murphy C."/>
            <person name="Pearson M."/>
            <person name="Poon T.W."/>
            <person name="Priest M."/>
            <person name="Roberts A."/>
            <person name="Saif S."/>
            <person name="Shea T."/>
            <person name="Sisk P."/>
            <person name="Sykes S."/>
            <person name="Wortman J."/>
            <person name="Nusbaum C."/>
            <person name="Birren B."/>
        </authorList>
    </citation>
    <scope>NUCLEOTIDE SEQUENCE [LARGE SCALE GENOMIC DNA]</scope>
    <source>
        <strain evidence="1 2">ATCC 51939</strain>
    </source>
</reference>
<dbReference type="InterPro" id="IPR014756">
    <property type="entry name" value="Ig_E-set"/>
</dbReference>
<dbReference type="STRING" id="1125699.HMPREF9194_00657"/>
<evidence type="ECO:0000313" key="1">
    <source>
        <dbReference type="EMBL" id="EPF30340.1"/>
    </source>
</evidence>
<dbReference type="CDD" id="cd02859">
    <property type="entry name" value="E_set_AMPKbeta_like_N"/>
    <property type="match status" value="1"/>
</dbReference>
<keyword evidence="2" id="KW-1185">Reference proteome</keyword>
<dbReference type="EMBL" id="ATFF01000006">
    <property type="protein sequence ID" value="EPF30340.1"/>
    <property type="molecule type" value="Genomic_DNA"/>
</dbReference>
<dbReference type="HOGENOM" id="CLU_100242_0_0_12"/>
<dbReference type="Gene3D" id="2.60.40.10">
    <property type="entry name" value="Immunoglobulins"/>
    <property type="match status" value="1"/>
</dbReference>
<dbReference type="Proteomes" id="UP000014541">
    <property type="component" value="Unassembled WGS sequence"/>
</dbReference>
<comment type="caution">
    <text evidence="1">The sequence shown here is derived from an EMBL/GenBank/DDBJ whole genome shotgun (WGS) entry which is preliminary data.</text>
</comment>